<accession>A0A452T1L4</accession>
<feature type="transmembrane region" description="Helical" evidence="2">
    <location>
        <begin position="110"/>
        <end position="132"/>
    </location>
</feature>
<evidence type="ECO:0000313" key="3">
    <source>
        <dbReference type="Ensembl" id="ENSUMAP00000001707"/>
    </source>
</evidence>
<evidence type="ECO:0000256" key="2">
    <source>
        <dbReference type="SAM" id="Phobius"/>
    </source>
</evidence>
<sequence length="267" mass="28628">MPLRTWSLVWAQNCADGLGQCVLGVSPRHLWPALERARTGLAAGCQDGRLLGPSSGLEGGLWPGETFSGFLLSCPLSCLGWLGHDCPWGAGPRWPGVSPVARSRSSLHRLILLAVLLLLLCGVTASCVRFCCLRKRVHSQPHLPPTPQPCDLTVSPMDSDSPVHSTVTSYSSVQYPLGMQLPLPFGELDLDSMTPPAYSLYAPELPPSYEEAVKMAKPRQEEPPPSYAQDTGPASPGPPLPLSPRKVGGPSTHGTPPCPSTWQPFRD</sequence>
<dbReference type="AlphaFoldDB" id="A0A452T1L4"/>
<protein>
    <recommendedName>
        <fullName evidence="4">Transmembrane protein 52</fullName>
    </recommendedName>
</protein>
<dbReference type="InterPro" id="IPR038942">
    <property type="entry name" value="TMEM52"/>
</dbReference>
<feature type="region of interest" description="Disordered" evidence="1">
    <location>
        <begin position="212"/>
        <end position="267"/>
    </location>
</feature>
<reference evidence="3" key="1">
    <citation type="submission" date="2019-03" db="UniProtKB">
        <authorList>
            <consortium name="Ensembl"/>
        </authorList>
    </citation>
    <scope>IDENTIFICATION</scope>
</reference>
<feature type="compositionally biased region" description="Basic and acidic residues" evidence="1">
    <location>
        <begin position="212"/>
        <end position="222"/>
    </location>
</feature>
<organism evidence="3">
    <name type="scientific">Ursus maritimus</name>
    <name type="common">Polar bear</name>
    <name type="synonym">Thalarctos maritimus</name>
    <dbReference type="NCBI Taxonomy" id="29073"/>
    <lineage>
        <taxon>Eukaryota</taxon>
        <taxon>Metazoa</taxon>
        <taxon>Chordata</taxon>
        <taxon>Craniata</taxon>
        <taxon>Vertebrata</taxon>
        <taxon>Euteleostomi</taxon>
        <taxon>Mammalia</taxon>
        <taxon>Eutheria</taxon>
        <taxon>Laurasiatheria</taxon>
        <taxon>Carnivora</taxon>
        <taxon>Caniformia</taxon>
        <taxon>Ursidae</taxon>
        <taxon>Ursus</taxon>
    </lineage>
</organism>
<feature type="region of interest" description="Disordered" evidence="1">
    <location>
        <begin position="143"/>
        <end position="165"/>
    </location>
</feature>
<name>A0A452T1L4_URSMA</name>
<proteinExistence type="predicted"/>
<dbReference type="PANTHER" id="PTHR33955">
    <property type="entry name" value="TRANSMEMBRANE PROTEIN 52"/>
    <property type="match status" value="1"/>
</dbReference>
<keyword evidence="2" id="KW-0472">Membrane</keyword>
<dbReference type="Ensembl" id="ENSUMAT00000002121.1">
    <property type="protein sequence ID" value="ENSUMAP00000001707.1"/>
    <property type="gene ID" value="ENSUMAG00000001593.1"/>
</dbReference>
<keyword evidence="2" id="KW-1133">Transmembrane helix</keyword>
<dbReference type="PANTHER" id="PTHR33955:SF2">
    <property type="entry name" value="TRANSMEMBRANE PROTEIN 52"/>
    <property type="match status" value="1"/>
</dbReference>
<evidence type="ECO:0008006" key="4">
    <source>
        <dbReference type="Google" id="ProtNLM"/>
    </source>
</evidence>
<evidence type="ECO:0000256" key="1">
    <source>
        <dbReference type="SAM" id="MobiDB-lite"/>
    </source>
</evidence>
<feature type="compositionally biased region" description="Polar residues" evidence="1">
    <location>
        <begin position="156"/>
        <end position="165"/>
    </location>
</feature>
<dbReference type="GeneTree" id="ENSGT00730000111432"/>
<keyword evidence="2" id="KW-0812">Transmembrane</keyword>
<dbReference type="Pfam" id="PF14979">
    <property type="entry name" value="TMEM52"/>
    <property type="match status" value="1"/>
</dbReference>